<dbReference type="EMBL" id="BMPN01000003">
    <property type="protein sequence ID" value="GGJ60207.1"/>
    <property type="molecule type" value="Genomic_DNA"/>
</dbReference>
<accession>A0ABQ2DLF7</accession>
<feature type="transmembrane region" description="Helical" evidence="7">
    <location>
        <begin position="12"/>
        <end position="34"/>
    </location>
</feature>
<feature type="transmembrane region" description="Helical" evidence="7">
    <location>
        <begin position="140"/>
        <end position="163"/>
    </location>
</feature>
<dbReference type="Pfam" id="PF00528">
    <property type="entry name" value="BPD_transp_1"/>
    <property type="match status" value="1"/>
</dbReference>
<evidence type="ECO:0000313" key="10">
    <source>
        <dbReference type="Proteomes" id="UP000634435"/>
    </source>
</evidence>
<dbReference type="PANTHER" id="PTHR43744:SF8">
    <property type="entry name" value="SN-GLYCEROL-3-PHOSPHATE TRANSPORT SYSTEM PERMEASE PROTEIN UGPE"/>
    <property type="match status" value="1"/>
</dbReference>
<keyword evidence="3" id="KW-1003">Cell membrane</keyword>
<keyword evidence="10" id="KW-1185">Reference proteome</keyword>
<dbReference type="Gene3D" id="1.10.3720.10">
    <property type="entry name" value="MetI-like"/>
    <property type="match status" value="1"/>
</dbReference>
<evidence type="ECO:0000256" key="6">
    <source>
        <dbReference type="ARBA" id="ARBA00023136"/>
    </source>
</evidence>
<feature type="transmembrane region" description="Helical" evidence="7">
    <location>
        <begin position="72"/>
        <end position="97"/>
    </location>
</feature>
<comment type="similarity">
    <text evidence="7">Belongs to the binding-protein-dependent transport system permease family.</text>
</comment>
<dbReference type="PANTHER" id="PTHR43744">
    <property type="entry name" value="ABC TRANSPORTER PERMEASE PROTEIN MG189-RELATED-RELATED"/>
    <property type="match status" value="1"/>
</dbReference>
<protein>
    <submittedName>
        <fullName evidence="9">Sugar ABC transporter permease</fullName>
    </submittedName>
</protein>
<dbReference type="InterPro" id="IPR035906">
    <property type="entry name" value="MetI-like_sf"/>
</dbReference>
<evidence type="ECO:0000256" key="4">
    <source>
        <dbReference type="ARBA" id="ARBA00022692"/>
    </source>
</evidence>
<keyword evidence="6 7" id="KW-0472">Membrane</keyword>
<organism evidence="9 10">
    <name type="scientific">Virgibacillus kapii</name>
    <dbReference type="NCBI Taxonomy" id="1638645"/>
    <lineage>
        <taxon>Bacteria</taxon>
        <taxon>Bacillati</taxon>
        <taxon>Bacillota</taxon>
        <taxon>Bacilli</taxon>
        <taxon>Bacillales</taxon>
        <taxon>Bacillaceae</taxon>
        <taxon>Virgibacillus</taxon>
    </lineage>
</organism>
<dbReference type="SUPFAM" id="SSF161098">
    <property type="entry name" value="MetI-like"/>
    <property type="match status" value="1"/>
</dbReference>
<evidence type="ECO:0000256" key="1">
    <source>
        <dbReference type="ARBA" id="ARBA00004651"/>
    </source>
</evidence>
<sequence length="280" mass="31478">MKRSIGQILGRTGIRLPLVLWTIAVLYPIFWMFLGSFKSNAEIYRNPWGIPESFHLQNFVEAWTNYNIDISVFNSLIVTAIGAVLTLVMAIPTAYAIERINFRGSKLLFTLYVSGMMIPMVLGWIPLFFLLMQLNLLDNIFGLAIVYAVSQLPFSIFVLTSFISTIPKSLEESAAMDGMSPYRVLWKIVTPLSMSGIITVTIMNAIQFWNEYFMALIFLQSSENYTLALAIDYISSEAQYTNAWGTLFASLVIAIVPVIILYAIFQQRIAKGMTEGAIKG</sequence>
<keyword evidence="5 7" id="KW-1133">Transmembrane helix</keyword>
<dbReference type="Proteomes" id="UP000634435">
    <property type="component" value="Unassembled WGS sequence"/>
</dbReference>
<dbReference type="RefSeq" id="WP_038242925.1">
    <property type="nucleotide sequence ID" value="NZ_BMPN01000003.1"/>
</dbReference>
<evidence type="ECO:0000259" key="8">
    <source>
        <dbReference type="PROSITE" id="PS50928"/>
    </source>
</evidence>
<evidence type="ECO:0000256" key="7">
    <source>
        <dbReference type="RuleBase" id="RU363032"/>
    </source>
</evidence>
<feature type="transmembrane region" description="Helical" evidence="7">
    <location>
        <begin position="109"/>
        <end position="134"/>
    </location>
</feature>
<keyword evidence="4 7" id="KW-0812">Transmembrane</keyword>
<evidence type="ECO:0000256" key="3">
    <source>
        <dbReference type="ARBA" id="ARBA00022475"/>
    </source>
</evidence>
<dbReference type="InterPro" id="IPR000515">
    <property type="entry name" value="MetI-like"/>
</dbReference>
<feature type="transmembrane region" description="Helical" evidence="7">
    <location>
        <begin position="184"/>
        <end position="206"/>
    </location>
</feature>
<keyword evidence="2 7" id="KW-0813">Transport</keyword>
<proteinExistence type="inferred from homology"/>
<name>A0ABQ2DLF7_9BACI</name>
<evidence type="ECO:0000256" key="5">
    <source>
        <dbReference type="ARBA" id="ARBA00022989"/>
    </source>
</evidence>
<evidence type="ECO:0000313" key="9">
    <source>
        <dbReference type="EMBL" id="GGJ60207.1"/>
    </source>
</evidence>
<dbReference type="PROSITE" id="PS50928">
    <property type="entry name" value="ABC_TM1"/>
    <property type="match status" value="1"/>
</dbReference>
<dbReference type="CDD" id="cd06261">
    <property type="entry name" value="TM_PBP2"/>
    <property type="match status" value="1"/>
</dbReference>
<gene>
    <name evidence="9" type="ORF">GCM10007111_22810</name>
</gene>
<comment type="subcellular location">
    <subcellularLocation>
        <location evidence="1 7">Cell membrane</location>
        <topology evidence="1 7">Multi-pass membrane protein</topology>
    </subcellularLocation>
</comment>
<feature type="domain" description="ABC transmembrane type-1" evidence="8">
    <location>
        <begin position="72"/>
        <end position="265"/>
    </location>
</feature>
<comment type="caution">
    <text evidence="9">The sequence shown here is derived from an EMBL/GenBank/DDBJ whole genome shotgun (WGS) entry which is preliminary data.</text>
</comment>
<feature type="transmembrane region" description="Helical" evidence="7">
    <location>
        <begin position="243"/>
        <end position="265"/>
    </location>
</feature>
<evidence type="ECO:0000256" key="2">
    <source>
        <dbReference type="ARBA" id="ARBA00022448"/>
    </source>
</evidence>
<reference evidence="10" key="1">
    <citation type="journal article" date="2019" name="Int. J. Syst. Evol. Microbiol.">
        <title>The Global Catalogue of Microorganisms (GCM) 10K type strain sequencing project: providing services to taxonomists for standard genome sequencing and annotation.</title>
        <authorList>
            <consortium name="The Broad Institute Genomics Platform"/>
            <consortium name="The Broad Institute Genome Sequencing Center for Infectious Disease"/>
            <person name="Wu L."/>
            <person name="Ma J."/>
        </authorList>
    </citation>
    <scope>NUCLEOTIDE SEQUENCE [LARGE SCALE GENOMIC DNA]</scope>
    <source>
        <strain evidence="10">JCM 30071</strain>
    </source>
</reference>